<evidence type="ECO:0000256" key="3">
    <source>
        <dbReference type="ARBA" id="ARBA00022840"/>
    </source>
</evidence>
<feature type="binding site" evidence="5">
    <location>
        <begin position="463"/>
        <end position="470"/>
    </location>
    <ligand>
        <name>ATP</name>
        <dbReference type="ChEBI" id="CHEBI:30616"/>
    </ligand>
</feature>
<dbReference type="InterPro" id="IPR036390">
    <property type="entry name" value="WH_DNA-bd_sf"/>
</dbReference>
<dbReference type="InterPro" id="IPR002543">
    <property type="entry name" value="FtsK_dom"/>
</dbReference>
<keyword evidence="3 5" id="KW-0067">ATP-binding</keyword>
<dbReference type="CDD" id="cd01127">
    <property type="entry name" value="TrwB_TraG_TraD_VirD4"/>
    <property type="match status" value="1"/>
</dbReference>
<dbReference type="Pfam" id="PF01580">
    <property type="entry name" value="FtsK_SpoIIIE"/>
    <property type="match status" value="1"/>
</dbReference>
<dbReference type="SUPFAM" id="SSF46785">
    <property type="entry name" value="Winged helix' DNA-binding domain"/>
    <property type="match status" value="1"/>
</dbReference>
<keyword evidence="4" id="KW-0238">DNA-binding</keyword>
<evidence type="ECO:0000256" key="7">
    <source>
        <dbReference type="SAM" id="MobiDB-lite"/>
    </source>
</evidence>
<feature type="domain" description="FtsK" evidence="8">
    <location>
        <begin position="446"/>
        <end position="635"/>
    </location>
</feature>
<dbReference type="InterPro" id="IPR027417">
    <property type="entry name" value="P-loop_NTPase"/>
</dbReference>
<feature type="compositionally biased region" description="Low complexity" evidence="7">
    <location>
        <begin position="187"/>
        <end position="202"/>
    </location>
</feature>
<name>A0A9D1CQD0_9FIRM</name>
<feature type="coiled-coil region" evidence="6">
    <location>
        <begin position="698"/>
        <end position="729"/>
    </location>
</feature>
<organism evidence="9 10">
    <name type="scientific">Candidatus Onthenecus intestinigallinarum</name>
    <dbReference type="NCBI Taxonomy" id="2840875"/>
    <lineage>
        <taxon>Bacteria</taxon>
        <taxon>Bacillati</taxon>
        <taxon>Bacillota</taxon>
        <taxon>Clostridia</taxon>
        <taxon>Eubacteriales</taxon>
        <taxon>Candidatus Onthenecus</taxon>
    </lineage>
</organism>
<evidence type="ECO:0000256" key="5">
    <source>
        <dbReference type="PROSITE-ProRule" id="PRU00289"/>
    </source>
</evidence>
<dbReference type="Gene3D" id="3.40.50.300">
    <property type="entry name" value="P-loop containing nucleotide triphosphate hydrolases"/>
    <property type="match status" value="1"/>
</dbReference>
<dbReference type="Pfam" id="PF17854">
    <property type="entry name" value="FtsK_alpha"/>
    <property type="match status" value="1"/>
</dbReference>
<feature type="compositionally biased region" description="Low complexity" evidence="7">
    <location>
        <begin position="224"/>
        <end position="256"/>
    </location>
</feature>
<feature type="compositionally biased region" description="Basic residues" evidence="7">
    <location>
        <begin position="67"/>
        <end position="76"/>
    </location>
</feature>
<accession>A0A9D1CQD0</accession>
<dbReference type="Proteomes" id="UP000886887">
    <property type="component" value="Unassembled WGS sequence"/>
</dbReference>
<protein>
    <submittedName>
        <fullName evidence="9">DNA translocase FtsK</fullName>
    </submittedName>
</protein>
<comment type="similarity">
    <text evidence="1">Belongs to the FtsK/SpoIIIE/SftA family.</text>
</comment>
<keyword evidence="2 5" id="KW-0547">Nucleotide-binding</keyword>
<comment type="caution">
    <text evidence="9">The sequence shown here is derived from an EMBL/GenBank/DDBJ whole genome shotgun (WGS) entry which is preliminary data.</text>
</comment>
<dbReference type="PROSITE" id="PS50901">
    <property type="entry name" value="FTSK"/>
    <property type="match status" value="1"/>
</dbReference>
<dbReference type="GO" id="GO:0005524">
    <property type="term" value="F:ATP binding"/>
    <property type="evidence" value="ECO:0007669"/>
    <property type="project" value="UniProtKB-UniRule"/>
</dbReference>
<feature type="compositionally biased region" description="Polar residues" evidence="7">
    <location>
        <begin position="260"/>
        <end position="275"/>
    </location>
</feature>
<dbReference type="Gene3D" id="3.30.980.40">
    <property type="match status" value="1"/>
</dbReference>
<feature type="region of interest" description="Disordered" evidence="7">
    <location>
        <begin position="28"/>
        <end position="91"/>
    </location>
</feature>
<evidence type="ECO:0000256" key="1">
    <source>
        <dbReference type="ARBA" id="ARBA00006474"/>
    </source>
</evidence>
<dbReference type="SUPFAM" id="SSF52540">
    <property type="entry name" value="P-loop containing nucleoside triphosphate hydrolases"/>
    <property type="match status" value="1"/>
</dbReference>
<gene>
    <name evidence="9" type="ORF">IAB73_02080</name>
</gene>
<dbReference type="EMBL" id="DVFJ01000006">
    <property type="protein sequence ID" value="HIQ70983.1"/>
    <property type="molecule type" value="Genomic_DNA"/>
</dbReference>
<dbReference type="InterPro" id="IPR050206">
    <property type="entry name" value="FtsK/SpoIIIE/SftA"/>
</dbReference>
<feature type="compositionally biased region" description="Basic and acidic residues" evidence="7">
    <location>
        <begin position="28"/>
        <end position="40"/>
    </location>
</feature>
<evidence type="ECO:0000259" key="8">
    <source>
        <dbReference type="PROSITE" id="PS50901"/>
    </source>
</evidence>
<dbReference type="Pfam" id="PF09397">
    <property type="entry name" value="FtsK_gamma"/>
    <property type="match status" value="1"/>
</dbReference>
<proteinExistence type="inferred from homology"/>
<dbReference type="GO" id="GO:0003677">
    <property type="term" value="F:DNA binding"/>
    <property type="evidence" value="ECO:0007669"/>
    <property type="project" value="UniProtKB-KW"/>
</dbReference>
<sequence length="785" mass="85952">MLITGISLYQVSDYVQALFGDVRQNLSERREERRAAREAALEQQAQEEPVRPASTSRVLREEERPQKARRTRARRPQRQEEEDPYVAPEEPAYEQAEAWEGQAYAQDAYAADAQDAYAYRGYQQDEPLPFRYDEYGAYGDVTAHQTAYEEAPQLYIETIEPTTPPRAQESKVLDLPEFMLRKRGRRAQTAQDGQPDAAGAQPVEDAGDASAPWDAVQADATPQPASWTEPETAEEPAPWTAPEAAEEPAPWSEPAAQRGSVPQTEPIPQTPSAVQPESTPRPEPSRRLDDTPITLPQKKENPLAKPVEPYCFPPIDLLKNGKPPATGDMRKKDEEGAAKLVGTLKSFGVQAKVLNVTHGPAITRYELQPAPGVKVSRILSLVDDIALNMASAGVRIEAPIPGKPAVGIEIPNESIATVALRDVLESDEARRHPSPLACALGKDIAGRNIVADLAKMPHVLIAGATGSGKSVCINTIINSVIFRATPEQVRLILIDPKVVELSVYNGIPHLLVPVVTDPKKASGALSWAVMEMDHRYKRFAGLGVRDIRGYNAAIGPEEERMPQIVVIIDELADLMMVAPGEVEESICRLAQLARAAGIHLVIATQRPSVNVITGVIKANIPSRIAFAVSSQVDSRTILDSAGAEKLLGKGDMLFAPQGTNKPLRVQGCFVSDEEVARVVAYVKQRFEAEYNEDVIEHLNSAESAQDEAHEEAEEVVDELLEQAIELAVESGQASISMLQRRLRVGYARAGRLIDEMARRGIVAQAEGAKPRAVLMTREELRKLKE</sequence>
<dbReference type="Gene3D" id="1.10.10.10">
    <property type="entry name" value="Winged helix-like DNA-binding domain superfamily/Winged helix DNA-binding domain"/>
    <property type="match status" value="1"/>
</dbReference>
<reference evidence="9" key="1">
    <citation type="submission" date="2020-10" db="EMBL/GenBank/DDBJ databases">
        <authorList>
            <person name="Gilroy R."/>
        </authorList>
    </citation>
    <scope>NUCLEOTIDE SEQUENCE</scope>
    <source>
        <strain evidence="9">ChiSxjej2B14-6234</strain>
    </source>
</reference>
<dbReference type="SMART" id="SM00382">
    <property type="entry name" value="AAA"/>
    <property type="match status" value="1"/>
</dbReference>
<evidence type="ECO:0000256" key="2">
    <source>
        <dbReference type="ARBA" id="ARBA00022741"/>
    </source>
</evidence>
<evidence type="ECO:0000313" key="10">
    <source>
        <dbReference type="Proteomes" id="UP000886887"/>
    </source>
</evidence>
<dbReference type="InterPro" id="IPR036388">
    <property type="entry name" value="WH-like_DNA-bd_sf"/>
</dbReference>
<dbReference type="InterPro" id="IPR003593">
    <property type="entry name" value="AAA+_ATPase"/>
</dbReference>
<feature type="region of interest" description="Disordered" evidence="7">
    <location>
        <begin position="160"/>
        <end position="307"/>
    </location>
</feature>
<dbReference type="SMART" id="SM00843">
    <property type="entry name" value="Ftsk_gamma"/>
    <property type="match status" value="1"/>
</dbReference>
<dbReference type="AlphaFoldDB" id="A0A9D1CQD0"/>
<evidence type="ECO:0000256" key="6">
    <source>
        <dbReference type="SAM" id="Coils"/>
    </source>
</evidence>
<dbReference type="PANTHER" id="PTHR22683:SF41">
    <property type="entry name" value="DNA TRANSLOCASE FTSK"/>
    <property type="match status" value="1"/>
</dbReference>
<evidence type="ECO:0000256" key="4">
    <source>
        <dbReference type="ARBA" id="ARBA00023125"/>
    </source>
</evidence>
<keyword evidence="6" id="KW-0175">Coiled coil</keyword>
<reference evidence="9" key="2">
    <citation type="journal article" date="2021" name="PeerJ">
        <title>Extensive microbial diversity within the chicken gut microbiome revealed by metagenomics and culture.</title>
        <authorList>
            <person name="Gilroy R."/>
            <person name="Ravi A."/>
            <person name="Getino M."/>
            <person name="Pursley I."/>
            <person name="Horton D.L."/>
            <person name="Alikhan N.F."/>
            <person name="Baker D."/>
            <person name="Gharbi K."/>
            <person name="Hall N."/>
            <person name="Watson M."/>
            <person name="Adriaenssens E.M."/>
            <person name="Foster-Nyarko E."/>
            <person name="Jarju S."/>
            <person name="Secka A."/>
            <person name="Antonio M."/>
            <person name="Oren A."/>
            <person name="Chaudhuri R.R."/>
            <person name="La Ragione R."/>
            <person name="Hildebrand F."/>
            <person name="Pallen M.J."/>
        </authorList>
    </citation>
    <scope>NUCLEOTIDE SEQUENCE</scope>
    <source>
        <strain evidence="9">ChiSxjej2B14-6234</strain>
    </source>
</reference>
<dbReference type="GO" id="GO:0016020">
    <property type="term" value="C:membrane"/>
    <property type="evidence" value="ECO:0007669"/>
    <property type="project" value="UniProtKB-SubCell"/>
</dbReference>
<dbReference type="InterPro" id="IPR041027">
    <property type="entry name" value="FtsK_alpha"/>
</dbReference>
<dbReference type="PANTHER" id="PTHR22683">
    <property type="entry name" value="SPORULATION PROTEIN RELATED"/>
    <property type="match status" value="1"/>
</dbReference>
<dbReference type="InterPro" id="IPR018541">
    <property type="entry name" value="Ftsk_gamma"/>
</dbReference>
<evidence type="ECO:0000313" key="9">
    <source>
        <dbReference type="EMBL" id="HIQ70983.1"/>
    </source>
</evidence>